<feature type="transmembrane region" description="Helical" evidence="1">
    <location>
        <begin position="81"/>
        <end position="98"/>
    </location>
</feature>
<protein>
    <submittedName>
        <fullName evidence="2">Uncharacterized protein</fullName>
    </submittedName>
</protein>
<gene>
    <name evidence="2" type="ORF">C7446_2829</name>
</gene>
<dbReference type="OrthoDB" id="6167029at2"/>
<dbReference type="EMBL" id="RBIN01000008">
    <property type="protein sequence ID" value="RKQ96968.1"/>
    <property type="molecule type" value="Genomic_DNA"/>
</dbReference>
<feature type="transmembrane region" description="Helical" evidence="1">
    <location>
        <begin position="104"/>
        <end position="121"/>
    </location>
</feature>
<accession>A0A420WU53</accession>
<reference evidence="2 3" key="1">
    <citation type="submission" date="2018-10" db="EMBL/GenBank/DDBJ databases">
        <title>Genomic Encyclopedia of Type Strains, Phase IV (KMG-IV): sequencing the most valuable type-strain genomes for metagenomic binning, comparative biology and taxonomic classification.</title>
        <authorList>
            <person name="Goeker M."/>
        </authorList>
    </citation>
    <scope>NUCLEOTIDE SEQUENCE [LARGE SCALE GENOMIC DNA]</scope>
    <source>
        <strain evidence="2 3">DSM 23229</strain>
    </source>
</reference>
<feature type="transmembrane region" description="Helical" evidence="1">
    <location>
        <begin position="50"/>
        <end position="74"/>
    </location>
</feature>
<dbReference type="AlphaFoldDB" id="A0A420WU53"/>
<evidence type="ECO:0000313" key="3">
    <source>
        <dbReference type="Proteomes" id="UP000281975"/>
    </source>
</evidence>
<organism evidence="2 3">
    <name type="scientific">Kushneria sinocarnis</name>
    <dbReference type="NCBI Taxonomy" id="595502"/>
    <lineage>
        <taxon>Bacteria</taxon>
        <taxon>Pseudomonadati</taxon>
        <taxon>Pseudomonadota</taxon>
        <taxon>Gammaproteobacteria</taxon>
        <taxon>Oceanospirillales</taxon>
        <taxon>Halomonadaceae</taxon>
        <taxon>Kushneria</taxon>
    </lineage>
</organism>
<comment type="caution">
    <text evidence="2">The sequence shown here is derived from an EMBL/GenBank/DDBJ whole genome shotgun (WGS) entry which is preliminary data.</text>
</comment>
<keyword evidence="1" id="KW-1133">Transmembrane helix</keyword>
<keyword evidence="1" id="KW-0472">Membrane</keyword>
<dbReference type="RefSeq" id="WP_121173735.1">
    <property type="nucleotide sequence ID" value="NZ_RBIN01000008.1"/>
</dbReference>
<feature type="transmembrane region" description="Helical" evidence="1">
    <location>
        <begin position="20"/>
        <end position="38"/>
    </location>
</feature>
<evidence type="ECO:0000256" key="1">
    <source>
        <dbReference type="SAM" id="Phobius"/>
    </source>
</evidence>
<keyword evidence="3" id="KW-1185">Reference proteome</keyword>
<sequence length="137" mass="14784">MSQPPGNPNSTDALIRLARFIGAFLAAPLLYLVLWQLAADLLLPRAGDSGRLFVINLLSVAIPCLGVLATIYLAGPRAGRIMGSVVMMVFFLFLYLSSAVTLELLPPLLTVLGIALAVFISRRMSTMTPDLAELKQR</sequence>
<proteinExistence type="predicted"/>
<keyword evidence="1" id="KW-0812">Transmembrane</keyword>
<evidence type="ECO:0000313" key="2">
    <source>
        <dbReference type="EMBL" id="RKQ96968.1"/>
    </source>
</evidence>
<dbReference type="Proteomes" id="UP000281975">
    <property type="component" value="Unassembled WGS sequence"/>
</dbReference>
<name>A0A420WU53_9GAMM</name>